<name>A0ABX6FIV0_9VIRU</name>
<organism evidence="1 2">
    <name type="scientific">Plasmopara viticola lesion associated ourmia-like virus 23</name>
    <dbReference type="NCBI Taxonomy" id="2686491"/>
    <lineage>
        <taxon>Viruses</taxon>
        <taxon>Riboviria</taxon>
        <taxon>Orthornavirae</taxon>
        <taxon>Lenarviricota</taxon>
        <taxon>Miaviricetes</taxon>
        <taxon>Ourlivirales</taxon>
        <taxon>Botourmiaviridae</taxon>
        <taxon>Magoulivirus</taxon>
        <taxon>Magoulivirus tauplasmoparae</taxon>
    </lineage>
</organism>
<keyword evidence="2" id="KW-1185">Reference proteome</keyword>
<dbReference type="Proteomes" id="UP000829899">
    <property type="component" value="Segment"/>
</dbReference>
<accession>A0ABX6FIV0</accession>
<evidence type="ECO:0000313" key="1">
    <source>
        <dbReference type="EMBL" id="QGY72553.1"/>
    </source>
</evidence>
<dbReference type="EMBL" id="MN532610">
    <property type="protein sequence ID" value="QGY72553.1"/>
    <property type="molecule type" value="Genomic_RNA"/>
</dbReference>
<dbReference type="RefSeq" id="YP_010800223.1">
    <property type="nucleotide sequence ID" value="NC_076758.1"/>
</dbReference>
<sequence length="660" mass="76813">MVEIKGCENIKRVSFFSRGCPHLKSFNSFLAVLNRIHSIDLTVPKIAGDEKERLSLFKQFCSGLIEKRPHDWHSIIRELPSLRRRSIAMSLFLFRKTLPSECPSIIDYMNRMSEECDSYDAGFHAYCSREIKNIFRKGWDRHRYFNASTNAVLPFSSCLQRKRSKGGCRLNKEGGRWNDHFKYVMHVLSEQRSDSFLPPSRVTAVSTAGKWRIVSVSDIKMNDLRPLHTAMYDHLSTKSWLLRGEATANRFSDFNYVIGENFYSGDYESATDNLNLHTQRHILNEVLKRCTEVPQHIKDLAYSSQSIELKMTEKIGRFEVTHYRQQRRGQLMGNLLSFPLLCLVNYLAFRYYGGEEATRNVPVKINGDDIVFRSTEAVGERWKLGVIGSGLKLSVGKTLIDGRYFSLNSKLFKSTQKKCVLVPIIRPIAFGFRKPESPVESLKGRWDCVKRDYPIHRKIIEEEFLRVNRPYIYMSHRSLNRGLDIRMRYESLAASGLWAREAFYLSLPCERPLPPSPDRREGDRIPLGWELRRVDKITKEMKLKTKEMGPEFVAQAWDGKWSGRKIDCFEMAKIKSEWVLQVSLSPSYFPDTFPVHKKCKLTRLSTANLRRWLKPEVRIDGVTILDRYSICDYFTKENKRVWLPVGFMNTSFVRPSSYSI</sequence>
<protein>
    <submittedName>
        <fullName evidence="1">RNA dependent RNA polymerase</fullName>
    </submittedName>
</protein>
<evidence type="ECO:0000313" key="2">
    <source>
        <dbReference type="Proteomes" id="UP000829899"/>
    </source>
</evidence>
<dbReference type="GeneID" id="80538719"/>
<reference evidence="1" key="1">
    <citation type="journal article" date="2020" name="Virus Evol.">
        <title>Analysis of the virome associated to grapevine downy mildew lesions reveals new mycovirus lineages.</title>
        <authorList>
            <person name="Chiapello M."/>
            <person name="Rodriguez-Romero J."/>
            <person name="Ayllon M.A."/>
            <person name="Turina M."/>
        </authorList>
    </citation>
    <scope>NUCLEOTIDE SEQUENCE</scope>
    <source>
        <strain evidence="1">DMG-B_48392</strain>
    </source>
</reference>
<proteinExistence type="predicted"/>